<proteinExistence type="predicted"/>
<name>R7W4A6_AEGTA</name>
<dbReference type="SUPFAM" id="SSF81383">
    <property type="entry name" value="F-box domain"/>
    <property type="match status" value="1"/>
</dbReference>
<accession>R7W4A6</accession>
<sequence length="577" mass="66702">MASIASPPTLHPRAARSMDANDADGLCFPYDLLLAILRRLRGRALARSRCVCRAWRAVVDSHDLLLPHVFPRNFPGVYTTYSGCPSDSAFFAPPASRSSCHQLHDADEPGFRRPFIWGDQAIVQQHCNGLLLLRDEQDFRDVRDVYVCNPTTRRCARLPQPPTPWPCDVEGMFLAFDPAESRYHQVFLFPREKMPPRWQRGRVKIKPRKPWWTELFVQGKPYEKGQHDRDTNEQIDSLVPFVEAPKEKVVCMLVFSSITNLWESQEFVPGRCVPWSTYNVETTQGDISIEDMEFVRTWWSAEYWRGSLYVHCHIGVLMIMRVSEGKYDTVQLPRDPPDCDERMGHYIGTLPKRSILANNERGIFYVVLNVLQLHVWALSDSPDSQLGWTLAHKADMNAQYHMTDSWAFKPVCTWKVIESEEELVSLLEHNTGEESDEEDDEISDGEEDEDEGEEEEEEAEGEEEEEENDNDCETREQASTDGSEHSWNSDEYNFVELDESEVKEQDHFVWEYGIIGFHPYKYVLLLCANGFGVAYHLDTSRMQYLGHMMPRQHIQAACMMHARCFPLPTLLRRCTSC</sequence>
<dbReference type="Pfam" id="PF00646">
    <property type="entry name" value="F-box"/>
    <property type="match status" value="1"/>
</dbReference>
<dbReference type="PANTHER" id="PTHR34591">
    <property type="entry name" value="OS03G0653100 PROTEIN-RELATED"/>
    <property type="match status" value="1"/>
</dbReference>
<feature type="compositionally biased region" description="Basic and acidic residues" evidence="1">
    <location>
        <begin position="472"/>
        <end position="488"/>
    </location>
</feature>
<evidence type="ECO:0000256" key="1">
    <source>
        <dbReference type="SAM" id="MobiDB-lite"/>
    </source>
</evidence>
<organism evidence="2">
    <name type="scientific">Aegilops tauschii</name>
    <name type="common">Tausch's goatgrass</name>
    <name type="synonym">Aegilops squarrosa</name>
    <dbReference type="NCBI Taxonomy" id="37682"/>
    <lineage>
        <taxon>Eukaryota</taxon>
        <taxon>Viridiplantae</taxon>
        <taxon>Streptophyta</taxon>
        <taxon>Embryophyta</taxon>
        <taxon>Tracheophyta</taxon>
        <taxon>Spermatophyta</taxon>
        <taxon>Magnoliopsida</taxon>
        <taxon>Liliopsida</taxon>
        <taxon>Poales</taxon>
        <taxon>Poaceae</taxon>
        <taxon>BOP clade</taxon>
        <taxon>Pooideae</taxon>
        <taxon>Triticodae</taxon>
        <taxon>Triticeae</taxon>
        <taxon>Triticinae</taxon>
        <taxon>Aegilops</taxon>
    </lineage>
</organism>
<evidence type="ECO:0000313" key="2">
    <source>
        <dbReference type="EnsemblPlants" id="EMT15076"/>
    </source>
</evidence>
<dbReference type="InterPro" id="IPR001810">
    <property type="entry name" value="F-box_dom"/>
</dbReference>
<feature type="region of interest" description="Disordered" evidence="1">
    <location>
        <begin position="428"/>
        <end position="488"/>
    </location>
</feature>
<reference evidence="2" key="1">
    <citation type="submission" date="2015-06" db="UniProtKB">
        <authorList>
            <consortium name="EnsemblPlants"/>
        </authorList>
    </citation>
    <scope>IDENTIFICATION</scope>
</reference>
<dbReference type="InterPro" id="IPR036047">
    <property type="entry name" value="F-box-like_dom_sf"/>
</dbReference>
<dbReference type="AlphaFoldDB" id="R7W4A6"/>
<protein>
    <submittedName>
        <fullName evidence="2">Uncharacterized protein</fullName>
    </submittedName>
</protein>
<dbReference type="SMART" id="SM00256">
    <property type="entry name" value="FBOX"/>
    <property type="match status" value="1"/>
</dbReference>
<dbReference type="EnsemblPlants" id="EMT15076">
    <property type="protein sequence ID" value="EMT15076"/>
    <property type="gene ID" value="F775_13006"/>
</dbReference>
<dbReference type="PANTHER" id="PTHR34591:SF53">
    <property type="entry name" value="F-BOX DOMAIN-CONTAINING PROTEIN"/>
    <property type="match status" value="1"/>
</dbReference>
<feature type="compositionally biased region" description="Acidic residues" evidence="1">
    <location>
        <begin position="433"/>
        <end position="471"/>
    </location>
</feature>
<dbReference type="Gene3D" id="1.20.1280.50">
    <property type="match status" value="1"/>
</dbReference>